<evidence type="ECO:0000256" key="2">
    <source>
        <dbReference type="ARBA" id="ARBA00022679"/>
    </source>
</evidence>
<name>A0A8H4J9Z4_9PEZI</name>
<dbReference type="GO" id="GO:0016407">
    <property type="term" value="F:acetyltransferase activity"/>
    <property type="evidence" value="ECO:0007669"/>
    <property type="project" value="InterPro"/>
</dbReference>
<gene>
    <name evidence="5" type="ORF">GTA08_BOTSDO00635</name>
</gene>
<evidence type="ECO:0000259" key="4">
    <source>
        <dbReference type="SMART" id="SM01266"/>
    </source>
</evidence>
<reference evidence="5" key="1">
    <citation type="submission" date="2020-04" db="EMBL/GenBank/DDBJ databases">
        <title>Genome Assembly and Annotation of Botryosphaeria dothidea sdau 11-99, a Latent Pathogen of Apple Fruit Ring Rot in China.</title>
        <authorList>
            <person name="Yu C."/>
            <person name="Diao Y."/>
            <person name="Lu Q."/>
            <person name="Zhao J."/>
            <person name="Cui S."/>
            <person name="Peng C."/>
            <person name="He B."/>
            <person name="Liu H."/>
        </authorList>
    </citation>
    <scope>NUCLEOTIDE SEQUENCE [LARGE SCALE GENOMIC DNA]</scope>
    <source>
        <strain evidence="5">Sdau11-99</strain>
    </source>
</reference>
<dbReference type="CDD" id="cd03357">
    <property type="entry name" value="LbH_MAT_GAT"/>
    <property type="match status" value="1"/>
</dbReference>
<evidence type="ECO:0000256" key="1">
    <source>
        <dbReference type="ARBA" id="ARBA00007274"/>
    </source>
</evidence>
<dbReference type="InterPro" id="IPR024688">
    <property type="entry name" value="Mac_dom"/>
</dbReference>
<protein>
    <recommendedName>
        <fullName evidence="4">Maltose/galactoside acetyltransferase domain-containing protein</fullName>
    </recommendedName>
</protein>
<evidence type="ECO:0000256" key="3">
    <source>
        <dbReference type="SAM" id="MobiDB-lite"/>
    </source>
</evidence>
<dbReference type="GO" id="GO:0008374">
    <property type="term" value="F:O-acyltransferase activity"/>
    <property type="evidence" value="ECO:0007669"/>
    <property type="project" value="TreeGrafter"/>
</dbReference>
<dbReference type="Pfam" id="PF00132">
    <property type="entry name" value="Hexapep"/>
    <property type="match status" value="1"/>
</dbReference>
<dbReference type="Pfam" id="PF12464">
    <property type="entry name" value="Mac"/>
    <property type="match status" value="1"/>
</dbReference>
<dbReference type="SUPFAM" id="SSF51161">
    <property type="entry name" value="Trimeric LpxA-like enzymes"/>
    <property type="match status" value="1"/>
</dbReference>
<feature type="compositionally biased region" description="Low complexity" evidence="3">
    <location>
        <begin position="218"/>
        <end position="231"/>
    </location>
</feature>
<dbReference type="Gene3D" id="2.160.10.10">
    <property type="entry name" value="Hexapeptide repeat proteins"/>
    <property type="match status" value="1"/>
</dbReference>
<dbReference type="AlphaFoldDB" id="A0A8H4J9Z4"/>
<evidence type="ECO:0000313" key="6">
    <source>
        <dbReference type="Proteomes" id="UP000572817"/>
    </source>
</evidence>
<dbReference type="OrthoDB" id="25818at2759"/>
<sequence>MSIQVDEVENKRKMARGELYHAFSPELTAARTRCQHACKRYANAGEVSRRRLIELWRDVIGDTTPLPPQAPTTEEDDKLFDDEPWVEGPFHFDYGTNVKLGSNVYINFNCTILDTCLVTIGSRTLVGPNVSFYSGTHPLDPLVRNGTRGPELGKEIHVEEDCWIGGNATVLPGVTIGRGSTVGAGSVVTKDVPPFHVVAGNPARIIRKIETLADPEQAAAARSTADTSSPSGRGGIMTAQDAMRGMQTTNRGPDSQTQGAEVPMREQAQEEERNPVDEEKFWRAFAASEKGAAEAGAFGRKRKESGA</sequence>
<keyword evidence="6" id="KW-1185">Reference proteome</keyword>
<dbReference type="InterPro" id="IPR051159">
    <property type="entry name" value="Hexapeptide_acetyltransf"/>
</dbReference>
<proteinExistence type="inferred from homology"/>
<keyword evidence="2" id="KW-0808">Transferase</keyword>
<feature type="domain" description="Maltose/galactoside acetyltransferase" evidence="4">
    <location>
        <begin position="11"/>
        <end position="65"/>
    </location>
</feature>
<feature type="compositionally biased region" description="Low complexity" evidence="3">
    <location>
        <begin position="283"/>
        <end position="298"/>
    </location>
</feature>
<comment type="similarity">
    <text evidence="1">Belongs to the transferase hexapeptide repeat family.</text>
</comment>
<dbReference type="PANTHER" id="PTHR23416:SF54">
    <property type="entry name" value="ACETYLTRANSFERASE, CYSE_LACA_LPXA_NODL FAMILY (AFU_ORTHOLOGUE AFUA_2G08430)-RELATED"/>
    <property type="match status" value="1"/>
</dbReference>
<dbReference type="PROSITE" id="PS00101">
    <property type="entry name" value="HEXAPEP_TRANSFERASES"/>
    <property type="match status" value="1"/>
</dbReference>
<dbReference type="EMBL" id="WWBZ02000001">
    <property type="protein sequence ID" value="KAF4313728.1"/>
    <property type="molecule type" value="Genomic_DNA"/>
</dbReference>
<dbReference type="InterPro" id="IPR011004">
    <property type="entry name" value="Trimer_LpxA-like_sf"/>
</dbReference>
<evidence type="ECO:0000313" key="5">
    <source>
        <dbReference type="EMBL" id="KAF4313728.1"/>
    </source>
</evidence>
<dbReference type="InterPro" id="IPR001451">
    <property type="entry name" value="Hexapep"/>
</dbReference>
<dbReference type="InterPro" id="IPR018357">
    <property type="entry name" value="Hexapep_transf_CS"/>
</dbReference>
<feature type="region of interest" description="Disordered" evidence="3">
    <location>
        <begin position="217"/>
        <end position="307"/>
    </location>
</feature>
<comment type="caution">
    <text evidence="5">The sequence shown here is derived from an EMBL/GenBank/DDBJ whole genome shotgun (WGS) entry which is preliminary data.</text>
</comment>
<feature type="compositionally biased region" description="Polar residues" evidence="3">
    <location>
        <begin position="246"/>
        <end position="259"/>
    </location>
</feature>
<organism evidence="5 6">
    <name type="scientific">Botryosphaeria dothidea</name>
    <dbReference type="NCBI Taxonomy" id="55169"/>
    <lineage>
        <taxon>Eukaryota</taxon>
        <taxon>Fungi</taxon>
        <taxon>Dikarya</taxon>
        <taxon>Ascomycota</taxon>
        <taxon>Pezizomycotina</taxon>
        <taxon>Dothideomycetes</taxon>
        <taxon>Dothideomycetes incertae sedis</taxon>
        <taxon>Botryosphaeriales</taxon>
        <taxon>Botryosphaeriaceae</taxon>
        <taxon>Botryosphaeria</taxon>
    </lineage>
</organism>
<dbReference type="SMART" id="SM01266">
    <property type="entry name" value="Mac"/>
    <property type="match status" value="1"/>
</dbReference>
<dbReference type="Proteomes" id="UP000572817">
    <property type="component" value="Unassembled WGS sequence"/>
</dbReference>
<feature type="compositionally biased region" description="Basic and acidic residues" evidence="3">
    <location>
        <begin position="263"/>
        <end position="282"/>
    </location>
</feature>
<dbReference type="PANTHER" id="PTHR23416">
    <property type="entry name" value="SIALIC ACID SYNTHASE-RELATED"/>
    <property type="match status" value="1"/>
</dbReference>
<accession>A0A8H4J9Z4</accession>